<comment type="catalytic activity">
    <reaction evidence="1 10 13">
        <text>(2R)-3-phosphoglycerate + ATP = (2R)-3-phospho-glyceroyl phosphate + ADP</text>
        <dbReference type="Rhea" id="RHEA:14801"/>
        <dbReference type="ChEBI" id="CHEBI:30616"/>
        <dbReference type="ChEBI" id="CHEBI:57604"/>
        <dbReference type="ChEBI" id="CHEBI:58272"/>
        <dbReference type="ChEBI" id="CHEBI:456216"/>
        <dbReference type="EC" id="2.7.2.3"/>
    </reaction>
</comment>
<feature type="binding site" evidence="10 12">
    <location>
        <position position="309"/>
    </location>
    <ligand>
        <name>ATP</name>
        <dbReference type="ChEBI" id="CHEBI:30616"/>
    </ligand>
</feature>
<dbReference type="AlphaFoldDB" id="A0A1G2SEU1"/>
<dbReference type="GO" id="GO:0006094">
    <property type="term" value="P:gluconeogenesis"/>
    <property type="evidence" value="ECO:0007669"/>
    <property type="project" value="TreeGrafter"/>
</dbReference>
<feature type="binding site" evidence="10 11">
    <location>
        <begin position="23"/>
        <end position="25"/>
    </location>
    <ligand>
        <name>substrate</name>
    </ligand>
</feature>
<dbReference type="GO" id="GO:0043531">
    <property type="term" value="F:ADP binding"/>
    <property type="evidence" value="ECO:0007669"/>
    <property type="project" value="TreeGrafter"/>
</dbReference>
<evidence type="ECO:0000256" key="11">
    <source>
        <dbReference type="PIRSR" id="PIRSR000724-1"/>
    </source>
</evidence>
<feature type="binding site" evidence="10">
    <location>
        <position position="38"/>
    </location>
    <ligand>
        <name>substrate</name>
    </ligand>
</feature>
<dbReference type="FunFam" id="3.40.50.1260:FF:000031">
    <property type="entry name" value="Phosphoglycerate kinase 1"/>
    <property type="match status" value="1"/>
</dbReference>
<evidence type="ECO:0000256" key="4">
    <source>
        <dbReference type="ARBA" id="ARBA00013061"/>
    </source>
</evidence>
<dbReference type="PANTHER" id="PTHR11406:SF23">
    <property type="entry name" value="PHOSPHOGLYCERATE KINASE 1, CHLOROPLASTIC-RELATED"/>
    <property type="match status" value="1"/>
</dbReference>
<proteinExistence type="inferred from homology"/>
<keyword evidence="6 10" id="KW-0547">Nucleotide-binding</keyword>
<dbReference type="PIRSF" id="PIRSF000724">
    <property type="entry name" value="Pgk"/>
    <property type="match status" value="1"/>
</dbReference>
<dbReference type="GO" id="GO:0004618">
    <property type="term" value="F:phosphoglycerate kinase activity"/>
    <property type="evidence" value="ECO:0007669"/>
    <property type="project" value="UniProtKB-UniRule"/>
</dbReference>
<sequence>MKNIPTIKDIKDLKGKRVILRLDFNVPIKNGKIVETMRIDRALPTVEYLIKKKARVIILSHIGKDASSSLKPIVRYLSRKIKVGFVPDFRTEEARTMVEGLSLGGVVVFENLRLDARETDNDPEFAKYLASFGDIYINDAFAVTHRAHASVVGITKYLPSYIGFLIADEVKHLSLALNPKHPFLFILGGAKFETKMPLLKKFMKRADNIFVGGILANDFIRDAGLEVGTSTVDRYKFNITSLLKKGKIILPTDVVVSDSNHKKGIVKYIDDLSHGDAIVDVGPETIRSLAPILKKAKLIVWNGPLGYYEGGFDKGTIMLLKAIIGTKATSIIGGGDTAVVVEKNGLEKDLSFVSTGGGATLDYLVDGKLPGIEAVLKCKKRK</sequence>
<comment type="caution">
    <text evidence="10">Lacks conserved residue(s) required for the propagation of feature annotation.</text>
</comment>
<dbReference type="InterPro" id="IPR036043">
    <property type="entry name" value="Phosphoglycerate_kinase_sf"/>
</dbReference>
<gene>
    <name evidence="10" type="primary">pgk</name>
    <name evidence="14" type="ORF">A3B07_00090</name>
</gene>
<keyword evidence="9 10" id="KW-0324">Glycolysis</keyword>
<comment type="subunit">
    <text evidence="10">Monomer.</text>
</comment>
<dbReference type="HAMAP" id="MF_00145">
    <property type="entry name" value="Phosphoglyc_kinase"/>
    <property type="match status" value="1"/>
</dbReference>
<comment type="similarity">
    <text evidence="3 10 13">Belongs to the phosphoglycerate kinase family.</text>
</comment>
<dbReference type="InterPro" id="IPR015824">
    <property type="entry name" value="Phosphoglycerate_kinase_N"/>
</dbReference>
<keyword evidence="5 10" id="KW-0808">Transferase</keyword>
<dbReference type="SUPFAM" id="SSF53748">
    <property type="entry name" value="Phosphoglycerate kinase"/>
    <property type="match status" value="1"/>
</dbReference>
<dbReference type="Pfam" id="PF00162">
    <property type="entry name" value="PGK"/>
    <property type="match status" value="1"/>
</dbReference>
<feature type="binding site" evidence="10">
    <location>
        <position position="146"/>
    </location>
    <ligand>
        <name>substrate</name>
    </ligand>
</feature>
<evidence type="ECO:0000256" key="10">
    <source>
        <dbReference type="HAMAP-Rule" id="MF_00145"/>
    </source>
</evidence>
<evidence type="ECO:0000256" key="9">
    <source>
        <dbReference type="ARBA" id="ARBA00023152"/>
    </source>
</evidence>
<feature type="binding site" evidence="11">
    <location>
        <position position="113"/>
    </location>
    <ligand>
        <name>(2R)-3-phosphoglycerate</name>
        <dbReference type="ChEBI" id="CHEBI:58272"/>
    </ligand>
</feature>
<dbReference type="UniPathway" id="UPA00109">
    <property type="reaction ID" value="UER00185"/>
</dbReference>
<dbReference type="PROSITE" id="PS00111">
    <property type="entry name" value="PGLYCERATE_KINASE"/>
    <property type="match status" value="1"/>
</dbReference>
<evidence type="ECO:0000313" key="15">
    <source>
        <dbReference type="Proteomes" id="UP000178817"/>
    </source>
</evidence>
<dbReference type="EMBL" id="MHUV01000001">
    <property type="protein sequence ID" value="OHA83159.1"/>
    <property type="molecule type" value="Genomic_DNA"/>
</dbReference>
<evidence type="ECO:0000256" key="2">
    <source>
        <dbReference type="ARBA" id="ARBA00004838"/>
    </source>
</evidence>
<evidence type="ECO:0000313" key="14">
    <source>
        <dbReference type="EMBL" id="OHA83159.1"/>
    </source>
</evidence>
<dbReference type="InterPro" id="IPR001576">
    <property type="entry name" value="Phosphoglycerate_kinase"/>
</dbReference>
<keyword evidence="10" id="KW-0963">Cytoplasm</keyword>
<dbReference type="GO" id="GO:0005829">
    <property type="term" value="C:cytosol"/>
    <property type="evidence" value="ECO:0007669"/>
    <property type="project" value="TreeGrafter"/>
</dbReference>
<dbReference type="GO" id="GO:0006096">
    <property type="term" value="P:glycolytic process"/>
    <property type="evidence" value="ECO:0007669"/>
    <property type="project" value="UniProtKB-UniRule"/>
</dbReference>
<comment type="subcellular location">
    <subcellularLocation>
        <location evidence="10">Cytoplasm</location>
    </subcellularLocation>
</comment>
<feature type="binding site" evidence="11">
    <location>
        <position position="146"/>
    </location>
    <ligand>
        <name>(2R)-3-phosphoglycerate</name>
        <dbReference type="ChEBI" id="CHEBI:58272"/>
    </ligand>
</feature>
<feature type="binding site" evidence="10 12">
    <location>
        <position position="195"/>
    </location>
    <ligand>
        <name>ATP</name>
        <dbReference type="ChEBI" id="CHEBI:30616"/>
    </ligand>
</feature>
<feature type="binding site" evidence="10">
    <location>
        <position position="113"/>
    </location>
    <ligand>
        <name>substrate</name>
    </ligand>
</feature>
<evidence type="ECO:0000256" key="6">
    <source>
        <dbReference type="ARBA" id="ARBA00022741"/>
    </source>
</evidence>
<dbReference type="InterPro" id="IPR015911">
    <property type="entry name" value="Phosphoglycerate_kinase_CS"/>
</dbReference>
<evidence type="ECO:0000256" key="1">
    <source>
        <dbReference type="ARBA" id="ARBA00000642"/>
    </source>
</evidence>
<dbReference type="STRING" id="1802726.A3B07_00090"/>
<dbReference type="Proteomes" id="UP000178817">
    <property type="component" value="Unassembled WGS sequence"/>
</dbReference>
<evidence type="ECO:0000256" key="13">
    <source>
        <dbReference type="RuleBase" id="RU000532"/>
    </source>
</evidence>
<feature type="binding site" evidence="11">
    <location>
        <position position="38"/>
    </location>
    <ligand>
        <name>(2R)-3-phosphoglycerate</name>
        <dbReference type="ChEBI" id="CHEBI:58272"/>
    </ligand>
</feature>
<organism evidence="14 15">
    <name type="scientific">Candidatus Yonathbacteria bacterium RIFCSPLOWO2_01_FULL_43_27</name>
    <dbReference type="NCBI Taxonomy" id="1802726"/>
    <lineage>
        <taxon>Bacteria</taxon>
        <taxon>Candidatus Yonathiibacteriota</taxon>
    </lineage>
</organism>
<dbReference type="PANTHER" id="PTHR11406">
    <property type="entry name" value="PHOSPHOGLYCERATE KINASE"/>
    <property type="match status" value="1"/>
</dbReference>
<evidence type="ECO:0000256" key="3">
    <source>
        <dbReference type="ARBA" id="ARBA00008982"/>
    </source>
</evidence>
<dbReference type="Gene3D" id="3.40.50.1260">
    <property type="entry name" value="Phosphoglycerate kinase, N-terminal domain"/>
    <property type="match status" value="2"/>
</dbReference>
<comment type="pathway">
    <text evidence="2 10">Carbohydrate degradation; glycolysis; pyruvate from D-glyceraldehyde 3-phosphate: step 2/5.</text>
</comment>
<dbReference type="GO" id="GO:0005524">
    <property type="term" value="F:ATP binding"/>
    <property type="evidence" value="ECO:0007669"/>
    <property type="project" value="UniProtKB-KW"/>
</dbReference>
<feature type="binding site" evidence="10 11">
    <location>
        <begin position="61"/>
        <end position="64"/>
    </location>
    <ligand>
        <name>substrate</name>
    </ligand>
</feature>
<keyword evidence="7 10" id="KW-0418">Kinase</keyword>
<name>A0A1G2SEU1_9BACT</name>
<comment type="caution">
    <text evidence="14">The sequence shown here is derived from an EMBL/GenBank/DDBJ whole genome shotgun (WGS) entry which is preliminary data.</text>
</comment>
<evidence type="ECO:0000256" key="12">
    <source>
        <dbReference type="PIRSR" id="PIRSR000724-2"/>
    </source>
</evidence>
<reference evidence="14 15" key="1">
    <citation type="journal article" date="2016" name="Nat. Commun.">
        <title>Thousands of microbial genomes shed light on interconnected biogeochemical processes in an aquifer system.</title>
        <authorList>
            <person name="Anantharaman K."/>
            <person name="Brown C.T."/>
            <person name="Hug L.A."/>
            <person name="Sharon I."/>
            <person name="Castelle C.J."/>
            <person name="Probst A.J."/>
            <person name="Thomas B.C."/>
            <person name="Singh A."/>
            <person name="Wilkins M.J."/>
            <person name="Karaoz U."/>
            <person name="Brodie E.L."/>
            <person name="Williams K.H."/>
            <person name="Hubbard S.S."/>
            <person name="Banfield J.F."/>
        </authorList>
    </citation>
    <scope>NUCLEOTIDE SEQUENCE [LARGE SCALE GENOMIC DNA]</scope>
</reference>
<protein>
    <recommendedName>
        <fullName evidence="4 10">Phosphoglycerate kinase</fullName>
        <ecNumber evidence="4 10">2.7.2.3</ecNumber>
    </recommendedName>
</protein>
<feature type="binding site" evidence="10 12">
    <location>
        <begin position="334"/>
        <end position="337"/>
    </location>
    <ligand>
        <name>ATP</name>
        <dbReference type="ChEBI" id="CHEBI:30616"/>
    </ligand>
</feature>
<evidence type="ECO:0000256" key="7">
    <source>
        <dbReference type="ARBA" id="ARBA00022777"/>
    </source>
</evidence>
<dbReference type="PRINTS" id="PR00477">
    <property type="entry name" value="PHGLYCKINASE"/>
</dbReference>
<keyword evidence="8 10" id="KW-0067">ATP-binding</keyword>
<evidence type="ECO:0000256" key="8">
    <source>
        <dbReference type="ARBA" id="ARBA00022840"/>
    </source>
</evidence>
<evidence type="ECO:0000256" key="5">
    <source>
        <dbReference type="ARBA" id="ARBA00022679"/>
    </source>
</evidence>
<dbReference type="EC" id="2.7.2.3" evidence="4 10"/>
<accession>A0A1G2SEU1</accession>